<organism evidence="1 2">
    <name type="scientific">Thanatephorus cucumeris (strain AG1-IA)</name>
    <name type="common">Rice sheath blight fungus</name>
    <name type="synonym">Rhizoctonia solani</name>
    <dbReference type="NCBI Taxonomy" id="983506"/>
    <lineage>
        <taxon>Eukaryota</taxon>
        <taxon>Fungi</taxon>
        <taxon>Dikarya</taxon>
        <taxon>Basidiomycota</taxon>
        <taxon>Agaricomycotina</taxon>
        <taxon>Agaricomycetes</taxon>
        <taxon>Cantharellales</taxon>
        <taxon>Ceratobasidiaceae</taxon>
        <taxon>Rhizoctonia</taxon>
        <taxon>Rhizoctonia solani AG-1</taxon>
    </lineage>
</organism>
<evidence type="ECO:0000313" key="2">
    <source>
        <dbReference type="Proteomes" id="UP000011668"/>
    </source>
</evidence>
<dbReference type="Proteomes" id="UP000011668">
    <property type="component" value="Unassembled WGS sequence"/>
</dbReference>
<protein>
    <submittedName>
        <fullName evidence="1">Uncharacterized protein</fullName>
    </submittedName>
</protein>
<accession>L8WGV2</accession>
<evidence type="ECO:0000313" key="1">
    <source>
        <dbReference type="EMBL" id="ELU36013.1"/>
    </source>
</evidence>
<dbReference type="HOGENOM" id="CLU_2943430_0_0_1"/>
<proteinExistence type="predicted"/>
<dbReference type="EMBL" id="AFRT01004563">
    <property type="protein sequence ID" value="ELU36013.1"/>
    <property type="molecule type" value="Genomic_DNA"/>
</dbReference>
<name>L8WGV2_THACA</name>
<dbReference type="AlphaFoldDB" id="L8WGV2"/>
<reference evidence="1 2" key="1">
    <citation type="journal article" date="2013" name="Nat. Commun.">
        <title>The evolution and pathogenic mechanisms of the rice sheath blight pathogen.</title>
        <authorList>
            <person name="Zheng A."/>
            <person name="Lin R."/>
            <person name="Xu L."/>
            <person name="Qin P."/>
            <person name="Tang C."/>
            <person name="Ai P."/>
            <person name="Zhang D."/>
            <person name="Liu Y."/>
            <person name="Sun Z."/>
            <person name="Feng H."/>
            <person name="Wang Y."/>
            <person name="Chen Y."/>
            <person name="Liang X."/>
            <person name="Fu R."/>
            <person name="Li Q."/>
            <person name="Zhang J."/>
            <person name="Yu X."/>
            <person name="Xie Z."/>
            <person name="Ding L."/>
            <person name="Guan P."/>
            <person name="Tang J."/>
            <person name="Liang Y."/>
            <person name="Wang S."/>
            <person name="Deng Q."/>
            <person name="Li S."/>
            <person name="Zhu J."/>
            <person name="Wang L."/>
            <person name="Liu H."/>
            <person name="Li P."/>
        </authorList>
    </citation>
    <scope>NUCLEOTIDE SEQUENCE [LARGE SCALE GENOMIC DNA]</scope>
    <source>
        <strain evidence="2">AG-1 IA</strain>
    </source>
</reference>
<keyword evidence="2" id="KW-1185">Reference proteome</keyword>
<comment type="caution">
    <text evidence="1">The sequence shown here is derived from an EMBL/GenBank/DDBJ whole genome shotgun (WGS) entry which is preliminary data.</text>
</comment>
<sequence length="60" mass="6630">MMPSALSTQTPLSSLNKGYTAKYAILIPVCTLHELTKCIHVWLSNTAPEHILRSIYAFGP</sequence>
<gene>
    <name evidence="1" type="ORF">AG1IA_09957</name>
</gene>